<dbReference type="GO" id="GO:0035255">
    <property type="term" value="F:ionotropic glutamate receptor binding"/>
    <property type="evidence" value="ECO:0000318"/>
    <property type="project" value="GO_Central"/>
</dbReference>
<evidence type="ECO:0000256" key="3">
    <source>
        <dbReference type="SAM" id="MobiDB-lite"/>
    </source>
</evidence>
<evidence type="ECO:0000259" key="5">
    <source>
        <dbReference type="PROSITE" id="PS50106"/>
    </source>
</evidence>
<dbReference type="CTD" id="20198686"/>
<dbReference type="KEGG" id="hro:HELRODRAFT_160322"/>
<feature type="region of interest" description="Disordered" evidence="3">
    <location>
        <begin position="322"/>
        <end position="341"/>
    </location>
</feature>
<dbReference type="HOGENOM" id="CLU_367337_0_0_1"/>
<accession>T1EQ36</accession>
<dbReference type="InterPro" id="IPR036034">
    <property type="entry name" value="PDZ_sf"/>
</dbReference>
<dbReference type="GeneID" id="20198686"/>
<dbReference type="Gene3D" id="2.30.42.10">
    <property type="match status" value="1"/>
</dbReference>
<evidence type="ECO:0000313" key="6">
    <source>
        <dbReference type="EMBL" id="ESO06170.1"/>
    </source>
</evidence>
<evidence type="ECO:0000259" key="4">
    <source>
        <dbReference type="PROSITE" id="PS50105"/>
    </source>
</evidence>
<reference evidence="8" key="1">
    <citation type="submission" date="2012-12" db="EMBL/GenBank/DDBJ databases">
        <authorList>
            <person name="Hellsten U."/>
            <person name="Grimwood J."/>
            <person name="Chapman J.A."/>
            <person name="Shapiro H."/>
            <person name="Aerts A."/>
            <person name="Otillar R.P."/>
            <person name="Terry A.Y."/>
            <person name="Boore J.L."/>
            <person name="Simakov O."/>
            <person name="Marletaz F."/>
            <person name="Cho S.-J."/>
            <person name="Edsinger-Gonzales E."/>
            <person name="Havlak P."/>
            <person name="Kuo D.-H."/>
            <person name="Larsson T."/>
            <person name="Lv J."/>
            <person name="Arendt D."/>
            <person name="Savage R."/>
            <person name="Osoegawa K."/>
            <person name="de Jong P."/>
            <person name="Lindberg D.R."/>
            <person name="Seaver E.C."/>
            <person name="Weisblat D.A."/>
            <person name="Putnam N.H."/>
            <person name="Grigoriev I.V."/>
            <person name="Rokhsar D.S."/>
        </authorList>
    </citation>
    <scope>NUCLEOTIDE SEQUENCE</scope>
</reference>
<feature type="compositionally biased region" description="Low complexity" evidence="3">
    <location>
        <begin position="322"/>
        <end position="340"/>
    </location>
</feature>
<keyword evidence="1" id="KW-0770">Synapse</keyword>
<dbReference type="InterPro" id="IPR051569">
    <property type="entry name" value="SHANK"/>
</dbReference>
<evidence type="ECO:0008006" key="9">
    <source>
        <dbReference type="Google" id="ProtNLM"/>
    </source>
</evidence>
<dbReference type="Gene3D" id="1.10.150.50">
    <property type="entry name" value="Transcription Factor, Ets-1"/>
    <property type="match status" value="1"/>
</dbReference>
<dbReference type="Pfam" id="PF17820">
    <property type="entry name" value="PDZ_6"/>
    <property type="match status" value="1"/>
</dbReference>
<dbReference type="FunFam" id="1.10.150.50:FF:000148">
    <property type="entry name" value="Probable serine/threonine-protein kinase samkC"/>
    <property type="match status" value="1"/>
</dbReference>
<evidence type="ECO:0000313" key="8">
    <source>
        <dbReference type="Proteomes" id="UP000015101"/>
    </source>
</evidence>
<comment type="subcellular location">
    <subcellularLocation>
        <location evidence="2">Postsynaptic density</location>
    </subcellularLocation>
</comment>
<dbReference type="SUPFAM" id="SSF47769">
    <property type="entry name" value="SAM/Pointed domain"/>
    <property type="match status" value="1"/>
</dbReference>
<feature type="domain" description="PDZ" evidence="5">
    <location>
        <begin position="1"/>
        <end position="90"/>
    </location>
</feature>
<dbReference type="Pfam" id="PF07647">
    <property type="entry name" value="SAM_2"/>
    <property type="match status" value="1"/>
</dbReference>
<reference evidence="6 8" key="2">
    <citation type="journal article" date="2013" name="Nature">
        <title>Insights into bilaterian evolution from three spiralian genomes.</title>
        <authorList>
            <person name="Simakov O."/>
            <person name="Marletaz F."/>
            <person name="Cho S.J."/>
            <person name="Edsinger-Gonzales E."/>
            <person name="Havlak P."/>
            <person name="Hellsten U."/>
            <person name="Kuo D.H."/>
            <person name="Larsson T."/>
            <person name="Lv J."/>
            <person name="Arendt D."/>
            <person name="Savage R."/>
            <person name="Osoegawa K."/>
            <person name="de Jong P."/>
            <person name="Grimwood J."/>
            <person name="Chapman J.A."/>
            <person name="Shapiro H."/>
            <person name="Aerts A."/>
            <person name="Otillar R.P."/>
            <person name="Terry A.Y."/>
            <person name="Boore J.L."/>
            <person name="Grigoriev I.V."/>
            <person name="Lindberg D.R."/>
            <person name="Seaver E.C."/>
            <person name="Weisblat D.A."/>
            <person name="Putnam N.H."/>
            <person name="Rokhsar D.S."/>
        </authorList>
    </citation>
    <scope>NUCLEOTIDE SEQUENCE</scope>
</reference>
<dbReference type="InterPro" id="IPR041489">
    <property type="entry name" value="PDZ_6"/>
</dbReference>
<feature type="region of interest" description="Disordered" evidence="3">
    <location>
        <begin position="171"/>
        <end position="206"/>
    </location>
</feature>
<dbReference type="OrthoDB" id="445896at2759"/>
<dbReference type="PANTHER" id="PTHR24135">
    <property type="entry name" value="SH3 AND MULTIPLE ANKYRIN REPEAT DOMAINS PROTEIN"/>
    <property type="match status" value="1"/>
</dbReference>
<dbReference type="RefSeq" id="XP_009015538.1">
    <property type="nucleotide sequence ID" value="XM_009017290.1"/>
</dbReference>
<dbReference type="PROSITE" id="PS50105">
    <property type="entry name" value="SAM_DOMAIN"/>
    <property type="match status" value="1"/>
</dbReference>
<dbReference type="CDD" id="cd00136">
    <property type="entry name" value="PDZ_canonical"/>
    <property type="match status" value="1"/>
</dbReference>
<dbReference type="SUPFAM" id="SSF50156">
    <property type="entry name" value="PDZ domain-like"/>
    <property type="match status" value="1"/>
</dbReference>
<dbReference type="GO" id="GO:0050808">
    <property type="term" value="P:synapse organization"/>
    <property type="evidence" value="ECO:0000318"/>
    <property type="project" value="GO_Central"/>
</dbReference>
<evidence type="ECO:0000256" key="2">
    <source>
        <dbReference type="ARBA" id="ARBA00034105"/>
    </source>
</evidence>
<dbReference type="GO" id="GO:0030160">
    <property type="term" value="F:synaptic receptor adaptor activity"/>
    <property type="evidence" value="ECO:0000318"/>
    <property type="project" value="GO_Central"/>
</dbReference>
<feature type="compositionally biased region" description="Low complexity" evidence="3">
    <location>
        <begin position="121"/>
        <end position="130"/>
    </location>
</feature>
<evidence type="ECO:0000313" key="7">
    <source>
        <dbReference type="EnsemblMetazoa" id="HelroP160322"/>
    </source>
</evidence>
<dbReference type="EnsemblMetazoa" id="HelroT160322">
    <property type="protein sequence ID" value="HelroP160322"/>
    <property type="gene ID" value="HelroG160322"/>
</dbReference>
<dbReference type="AlphaFoldDB" id="T1EQ36"/>
<keyword evidence="8" id="KW-1185">Reference proteome</keyword>
<dbReference type="SMART" id="SM00454">
    <property type="entry name" value="SAM"/>
    <property type="match status" value="1"/>
</dbReference>
<dbReference type="EMBL" id="KB096324">
    <property type="protein sequence ID" value="ESO06170.1"/>
    <property type="molecule type" value="Genomic_DNA"/>
</dbReference>
<evidence type="ECO:0000256" key="1">
    <source>
        <dbReference type="ARBA" id="ARBA00023018"/>
    </source>
</evidence>
<feature type="region of interest" description="Disordered" evidence="3">
    <location>
        <begin position="405"/>
        <end position="425"/>
    </location>
</feature>
<proteinExistence type="predicted"/>
<sequence>MTKKKPVGYGFALDYSKIDPTVCKISNYAHNFPIFSRILFGSLAWEAGISSGDYLLQVNGISVESMKEGAVVNLIQQNLRSVELMVATMSNKLKKSAETAASSPLAAPYIKNSVVNITQQQFQPQATTPTQRHKPQKQPSMRSNFGIYEEINIYCEEHEIDANGFSNASFNKNDNINKNNIPKPQQSPKEFSNNQKKHEPSGNQLQQNTETAVLSIHDDDVCSPVMPSIKLPSLTIGKMQKSKNNLKGTTGNQNESADEDAFDNVARAIVGNKKNTSLSSPTSPQQSQIAEQLNELSSISSPTATTSTALRKVSCSESSGFVSESAENSSDGSLPSSTSSDNTFNHCTDNCNGNTSNDCNNIFNKNFDSAINDKMMKPMLPTPNTPSKIHQITSQLHQHKQQQQLPAPDVAPPIPPKIKNPVQTEKTSEMKKLHNLISRCQDDADKQNVEKTFQQYLNSLHDQLRQTNHNTHNYATNFMQQPHLKVSRKPLPPLPPTQLSLSLQSEIFRPQNQTFFQKENKMKQKQACCLLHNDTDQTPIKSRKSDSETSRSVEAIDPTSGIVAPPDEFSAGNNNRIDGCKPTRPSFLDLTSQTSFLSPTKTSFSPVCSANISSSPSIPIPKPTYLFNRLSNNFIITTPNNYSTFPSNDSNITAEDEDINNTNIADDNNNLDVHNSAENRLNCKQIEQWSVDDVCTWLLHVGFDSYEDSFRKHSIKGEGMLKLKRLDLIKLGMEDVVARRDFQRAVVRVQLRKYDESSC</sequence>
<reference evidence="7" key="3">
    <citation type="submission" date="2015-06" db="UniProtKB">
        <authorList>
            <consortium name="EnsemblMetazoa"/>
        </authorList>
    </citation>
    <scope>IDENTIFICATION</scope>
</reference>
<dbReference type="InterPro" id="IPR001660">
    <property type="entry name" value="SAM"/>
</dbReference>
<dbReference type="InParanoid" id="T1EQ36"/>
<feature type="compositionally biased region" description="Low complexity" evidence="3">
    <location>
        <begin position="171"/>
        <end position="184"/>
    </location>
</feature>
<dbReference type="InterPro" id="IPR001478">
    <property type="entry name" value="PDZ"/>
</dbReference>
<dbReference type="Proteomes" id="UP000015101">
    <property type="component" value="Unassembled WGS sequence"/>
</dbReference>
<dbReference type="PANTHER" id="PTHR24135:SF28">
    <property type="entry name" value="LD13733P"/>
    <property type="match status" value="1"/>
</dbReference>
<feature type="compositionally biased region" description="Pro residues" evidence="3">
    <location>
        <begin position="409"/>
        <end position="418"/>
    </location>
</feature>
<organism evidence="7 8">
    <name type="scientific">Helobdella robusta</name>
    <name type="common">Californian leech</name>
    <dbReference type="NCBI Taxonomy" id="6412"/>
    <lineage>
        <taxon>Eukaryota</taxon>
        <taxon>Metazoa</taxon>
        <taxon>Spiralia</taxon>
        <taxon>Lophotrochozoa</taxon>
        <taxon>Annelida</taxon>
        <taxon>Clitellata</taxon>
        <taxon>Hirudinea</taxon>
        <taxon>Rhynchobdellida</taxon>
        <taxon>Glossiphoniidae</taxon>
        <taxon>Helobdella</taxon>
    </lineage>
</organism>
<dbReference type="PROSITE" id="PS50106">
    <property type="entry name" value="PDZ"/>
    <property type="match status" value="1"/>
</dbReference>
<dbReference type="InterPro" id="IPR013761">
    <property type="entry name" value="SAM/pointed_sf"/>
</dbReference>
<protein>
    <recommendedName>
        <fullName evidence="9">SAM domain-containing protein</fullName>
    </recommendedName>
</protein>
<name>T1EQ36_HELRO</name>
<feature type="region of interest" description="Disordered" evidence="3">
    <location>
        <begin position="121"/>
        <end position="142"/>
    </location>
</feature>
<dbReference type="EMBL" id="AMQM01000571">
    <property type="status" value="NOT_ANNOTATED_CDS"/>
    <property type="molecule type" value="Genomic_DNA"/>
</dbReference>
<gene>
    <name evidence="7" type="primary">20198686</name>
    <name evidence="6" type="ORF">HELRODRAFT_160322</name>
</gene>
<feature type="domain" description="SAM" evidence="4">
    <location>
        <begin position="689"/>
        <end position="752"/>
    </location>
</feature>
<dbReference type="GO" id="GO:0014069">
    <property type="term" value="C:postsynaptic density"/>
    <property type="evidence" value="ECO:0000318"/>
    <property type="project" value="GO_Central"/>
</dbReference>
<dbReference type="SMART" id="SM00228">
    <property type="entry name" value="PDZ"/>
    <property type="match status" value="1"/>
</dbReference>
<feature type="region of interest" description="Disordered" evidence="3">
    <location>
        <begin position="537"/>
        <end position="574"/>
    </location>
</feature>
<dbReference type="GO" id="GO:0043197">
    <property type="term" value="C:dendritic spine"/>
    <property type="evidence" value="ECO:0000318"/>
    <property type="project" value="GO_Central"/>
</dbReference>